<feature type="signal peptide" evidence="2">
    <location>
        <begin position="1"/>
        <end position="32"/>
    </location>
</feature>
<dbReference type="Proteomes" id="UP001515100">
    <property type="component" value="Unassembled WGS sequence"/>
</dbReference>
<feature type="region of interest" description="Disordered" evidence="1">
    <location>
        <begin position="27"/>
        <end position="48"/>
    </location>
</feature>
<dbReference type="AlphaFoldDB" id="A0A641AQT5"/>
<evidence type="ECO:0000313" key="3">
    <source>
        <dbReference type="EMBL" id="KAA1380460.1"/>
    </source>
</evidence>
<gene>
    <name evidence="3" type="ORF">ESP62_004580</name>
</gene>
<evidence type="ECO:0000256" key="2">
    <source>
        <dbReference type="SAM" id="SignalP"/>
    </source>
</evidence>
<sequence>MNLHLASRAASVLVTGLLVAATLVATSGPSSADSGEPANDRTISGTVTNTEGVPLADVRVTPFLCSQYACGGSGGVVTDQTRG</sequence>
<evidence type="ECO:0000313" key="4">
    <source>
        <dbReference type="Proteomes" id="UP001515100"/>
    </source>
</evidence>
<comment type="caution">
    <text evidence="3">The sequence shown here is derived from an EMBL/GenBank/DDBJ whole genome shotgun (WGS) entry which is preliminary data.</text>
</comment>
<proteinExistence type="predicted"/>
<feature type="chain" id="PRO_5024840453" description="Carboxypeptidase regulatory-like domain-containing protein" evidence="2">
    <location>
        <begin position="33"/>
        <end position="83"/>
    </location>
</feature>
<organism evidence="3 4">
    <name type="scientific">Aeromicrobium fastidiosum</name>
    <dbReference type="NCBI Taxonomy" id="52699"/>
    <lineage>
        <taxon>Bacteria</taxon>
        <taxon>Bacillati</taxon>
        <taxon>Actinomycetota</taxon>
        <taxon>Actinomycetes</taxon>
        <taxon>Propionibacteriales</taxon>
        <taxon>Nocardioidaceae</taxon>
        <taxon>Aeromicrobium</taxon>
    </lineage>
</organism>
<keyword evidence="2" id="KW-0732">Signal</keyword>
<protein>
    <recommendedName>
        <fullName evidence="5">Carboxypeptidase regulatory-like domain-containing protein</fullName>
    </recommendedName>
</protein>
<evidence type="ECO:0000256" key="1">
    <source>
        <dbReference type="SAM" id="MobiDB-lite"/>
    </source>
</evidence>
<dbReference type="RefSeq" id="WP_129180944.1">
    <property type="nucleotide sequence ID" value="NZ_JAGIOG010000001.1"/>
</dbReference>
<keyword evidence="4" id="KW-1185">Reference proteome</keyword>
<name>A0A641AQT5_9ACTN</name>
<dbReference type="EMBL" id="SDPP02000001">
    <property type="protein sequence ID" value="KAA1380460.1"/>
    <property type="molecule type" value="Genomic_DNA"/>
</dbReference>
<evidence type="ECO:0008006" key="5">
    <source>
        <dbReference type="Google" id="ProtNLM"/>
    </source>
</evidence>
<reference evidence="3" key="1">
    <citation type="submission" date="2019-09" db="EMBL/GenBank/DDBJ databases">
        <authorList>
            <person name="Li J."/>
        </authorList>
    </citation>
    <scope>NUCLEOTIDE SEQUENCE [LARGE SCALE GENOMIC DNA]</scope>
    <source>
        <strain evidence="3">NRBC 14897</strain>
    </source>
</reference>
<accession>A0A641AQT5</accession>